<keyword evidence="1 6" id="KW-0645">Protease</keyword>
<dbReference type="RefSeq" id="WP_263389321.1">
    <property type="nucleotide sequence ID" value="NZ_JAOVQN010000017.1"/>
</dbReference>
<evidence type="ECO:0000256" key="3">
    <source>
        <dbReference type="ARBA" id="ARBA00022801"/>
    </source>
</evidence>
<dbReference type="Gene3D" id="3.30.2010.10">
    <property type="entry name" value="Metalloproteases ('zincins'), catalytic domain"/>
    <property type="match status" value="1"/>
</dbReference>
<comment type="similarity">
    <text evidence="6">Belongs to the peptidase M48 family.</text>
</comment>
<dbReference type="Pfam" id="PF01435">
    <property type="entry name" value="Peptidase_M48"/>
    <property type="match status" value="1"/>
</dbReference>
<gene>
    <name evidence="9" type="ORF">OEZ49_16400</name>
</gene>
<accession>A0ABT2WU03</accession>
<evidence type="ECO:0000256" key="5">
    <source>
        <dbReference type="ARBA" id="ARBA00023049"/>
    </source>
</evidence>
<keyword evidence="4 6" id="KW-0862">Zinc</keyword>
<evidence type="ECO:0000256" key="6">
    <source>
        <dbReference type="RuleBase" id="RU003983"/>
    </source>
</evidence>
<evidence type="ECO:0000313" key="9">
    <source>
        <dbReference type="EMBL" id="MCU9839356.1"/>
    </source>
</evidence>
<organism evidence="9 10">
    <name type="scientific">Ruegeria marisflavi</name>
    <dbReference type="NCBI Taxonomy" id="2984152"/>
    <lineage>
        <taxon>Bacteria</taxon>
        <taxon>Pseudomonadati</taxon>
        <taxon>Pseudomonadota</taxon>
        <taxon>Alphaproteobacteria</taxon>
        <taxon>Rhodobacterales</taxon>
        <taxon>Roseobacteraceae</taxon>
        <taxon>Ruegeria</taxon>
    </lineage>
</organism>
<dbReference type="PANTHER" id="PTHR22726:SF1">
    <property type="entry name" value="METALLOENDOPEPTIDASE OMA1, MITOCHONDRIAL"/>
    <property type="match status" value="1"/>
</dbReference>
<dbReference type="EMBL" id="JAOVQN010000017">
    <property type="protein sequence ID" value="MCU9839356.1"/>
    <property type="molecule type" value="Genomic_DNA"/>
</dbReference>
<comment type="cofactor">
    <cofactor evidence="6">
        <name>Zn(2+)</name>
        <dbReference type="ChEBI" id="CHEBI:29105"/>
    </cofactor>
    <text evidence="6">Binds 1 zinc ion per subunit.</text>
</comment>
<evidence type="ECO:0000256" key="2">
    <source>
        <dbReference type="ARBA" id="ARBA00022723"/>
    </source>
</evidence>
<dbReference type="PANTHER" id="PTHR22726">
    <property type="entry name" value="METALLOENDOPEPTIDASE OMA1"/>
    <property type="match status" value="1"/>
</dbReference>
<evidence type="ECO:0000256" key="1">
    <source>
        <dbReference type="ARBA" id="ARBA00022670"/>
    </source>
</evidence>
<dbReference type="EC" id="3.4.24.-" evidence="9"/>
<dbReference type="Proteomes" id="UP001321014">
    <property type="component" value="Unassembled WGS sequence"/>
</dbReference>
<proteinExistence type="inferred from homology"/>
<evidence type="ECO:0000313" key="10">
    <source>
        <dbReference type="Proteomes" id="UP001321014"/>
    </source>
</evidence>
<keyword evidence="3 6" id="KW-0378">Hydrolase</keyword>
<evidence type="ECO:0000256" key="4">
    <source>
        <dbReference type="ARBA" id="ARBA00022833"/>
    </source>
</evidence>
<protein>
    <submittedName>
        <fullName evidence="9">M48 family metalloprotease</fullName>
        <ecNumber evidence="9">3.4.24.-</ecNumber>
    </submittedName>
</protein>
<comment type="caution">
    <text evidence="9">The sequence shown here is derived from an EMBL/GenBank/DDBJ whole genome shotgun (WGS) entry which is preliminary data.</text>
</comment>
<reference evidence="9 10" key="1">
    <citation type="submission" date="2022-10" db="EMBL/GenBank/DDBJ databases">
        <title>Ruegeria sp. nov., isolated from ocean surface water.</title>
        <authorList>
            <person name="He W."/>
            <person name="Wang L."/>
            <person name="Zhang D.-F."/>
        </authorList>
    </citation>
    <scope>NUCLEOTIDE SEQUENCE [LARGE SCALE GENOMIC DNA]</scope>
    <source>
        <strain evidence="9 10">WL0004</strain>
    </source>
</reference>
<keyword evidence="2" id="KW-0479">Metal-binding</keyword>
<dbReference type="InterPro" id="IPR051156">
    <property type="entry name" value="Mito/Outer_Membr_Metalloprot"/>
</dbReference>
<dbReference type="InterPro" id="IPR001915">
    <property type="entry name" value="Peptidase_M48"/>
</dbReference>
<feature type="region of interest" description="Disordered" evidence="7">
    <location>
        <begin position="270"/>
        <end position="294"/>
    </location>
</feature>
<dbReference type="GO" id="GO:0008237">
    <property type="term" value="F:metallopeptidase activity"/>
    <property type="evidence" value="ECO:0007669"/>
    <property type="project" value="UniProtKB-KW"/>
</dbReference>
<keyword evidence="10" id="KW-1185">Reference proteome</keyword>
<evidence type="ECO:0000256" key="7">
    <source>
        <dbReference type="SAM" id="MobiDB-lite"/>
    </source>
</evidence>
<feature type="domain" description="Peptidase M48" evidence="8">
    <location>
        <begin position="81"/>
        <end position="267"/>
    </location>
</feature>
<name>A0ABT2WU03_9RHOB</name>
<sequence length="294" mass="32335">MFTNEEQMKKICATLFGLAALSACGTTYQVTEVSDTHASQAKAIFAQEQNTATAQAGQRLSSSQAVRQFEQVVSRVEPVAERFCREQTADRKDFDCNIVVKVDSKKDYRNAFQTYDENRRPLVIFTLPMIADARNPDELAFVMGHEMGHHLAAHIEKQQQQALAGALILGVAAAYAGSSPYVDPVIARQNVDTAVQLGAEIGNLAFSQTYELESDVIATYITKAAGYDPVKGARFFARPENPKHSNGQLSFWGTHPADEKRIATVLATAERMKQTGASAPQKAERKETPLYSQE</sequence>
<keyword evidence="5 6" id="KW-0482">Metalloprotease</keyword>
<evidence type="ECO:0000259" key="8">
    <source>
        <dbReference type="Pfam" id="PF01435"/>
    </source>
</evidence>